<gene>
    <name evidence="2" type="ORF">A4X13_0g5395</name>
</gene>
<name>A0A177TRM4_9BASI</name>
<keyword evidence="3" id="KW-1185">Reference proteome</keyword>
<feature type="compositionally biased region" description="Pro residues" evidence="1">
    <location>
        <begin position="285"/>
        <end position="294"/>
    </location>
</feature>
<evidence type="ECO:0000256" key="1">
    <source>
        <dbReference type="SAM" id="MobiDB-lite"/>
    </source>
</evidence>
<dbReference type="AlphaFoldDB" id="A0A177TRM4"/>
<comment type="caution">
    <text evidence="2">The sequence shown here is derived from an EMBL/GenBank/DDBJ whole genome shotgun (WGS) entry which is preliminary data.</text>
</comment>
<protein>
    <submittedName>
        <fullName evidence="2">Uncharacterized protein</fullName>
    </submittedName>
</protein>
<accession>A0A177TRM4</accession>
<feature type="compositionally biased region" description="Low complexity" evidence="1">
    <location>
        <begin position="250"/>
        <end position="268"/>
    </location>
</feature>
<evidence type="ECO:0000313" key="2">
    <source>
        <dbReference type="EMBL" id="KAE8248974.1"/>
    </source>
</evidence>
<reference evidence="2" key="1">
    <citation type="submission" date="2016-04" db="EMBL/GenBank/DDBJ databases">
        <authorList>
            <person name="Nguyen H.D."/>
            <person name="Samba Siva P."/>
            <person name="Cullis J."/>
            <person name="Levesque C.A."/>
            <person name="Hambleton S."/>
        </authorList>
    </citation>
    <scope>NUCLEOTIDE SEQUENCE</scope>
    <source>
        <strain evidence="2">DAOMC 236416</strain>
    </source>
</reference>
<feature type="region of interest" description="Disordered" evidence="1">
    <location>
        <begin position="226"/>
        <end position="301"/>
    </location>
</feature>
<sequence>MWYHLHLIPLQTGTEVPSTSWPAHEDGHCFLQPVSHPNDDHSSVLPTRRLNISFNKGTFFIRPDDDARVIRINGSPIPLDKDTPLLQSNIVELRFAPDGSYSRAFTCRVDLSASPTPLPVFPGPYTHTASSCSLSYAWLADIDRALDDSARHYGYKTSCPPLRRAAFELTECTVIAPSFLPRQDQRPDPLPAIFRHVPTSSADIPAGSAQTTVRFASPVCSSTFNDSPTTAMSPAPSASLPAPFHPSPASPSTAVSALSTGTSVLTSPLPSPPLTHTASTVGSSPPSPAPPSSPSPVLESAGTSYTFADVPSASGDSDAAPSASAEISIVTGIDPFPRSASESPTVCDPPVATPYGTLLDKLRCRGPALKTECDIMPPDPDLVAPGSSSFQSVDRSSFASSATSADIALSRVRQAWLDLRRQAVSTTIGPSCAILASPRAVGSPQKCQSDSHKSVDVALMRVAAGLQDSIFDRLCATVHLSFPLYDQPPVSVDGSVPPRLAARTTSRLTPAAPKPPRPTAFRLPVPALIRPSSSHLSAHLHRTIHRLSDCVSSSNMLGPSACSVAVA</sequence>
<feature type="compositionally biased region" description="Low complexity" evidence="1">
    <location>
        <begin position="227"/>
        <end position="242"/>
    </location>
</feature>
<proteinExistence type="predicted"/>
<dbReference type="Proteomes" id="UP000077521">
    <property type="component" value="Unassembled WGS sequence"/>
</dbReference>
<evidence type="ECO:0000313" key="3">
    <source>
        <dbReference type="Proteomes" id="UP000077521"/>
    </source>
</evidence>
<organism evidence="2 3">
    <name type="scientific">Tilletia indica</name>
    <dbReference type="NCBI Taxonomy" id="43049"/>
    <lineage>
        <taxon>Eukaryota</taxon>
        <taxon>Fungi</taxon>
        <taxon>Dikarya</taxon>
        <taxon>Basidiomycota</taxon>
        <taxon>Ustilaginomycotina</taxon>
        <taxon>Exobasidiomycetes</taxon>
        <taxon>Tilletiales</taxon>
        <taxon>Tilletiaceae</taxon>
        <taxon>Tilletia</taxon>
    </lineage>
</organism>
<dbReference type="EMBL" id="LWDF02000417">
    <property type="protein sequence ID" value="KAE8248974.1"/>
    <property type="molecule type" value="Genomic_DNA"/>
</dbReference>
<reference evidence="2" key="2">
    <citation type="journal article" date="2019" name="IMA Fungus">
        <title>Genome sequencing and comparison of five Tilletia species to identify candidate genes for the detection of regulated species infecting wheat.</title>
        <authorList>
            <person name="Nguyen H.D.T."/>
            <person name="Sultana T."/>
            <person name="Kesanakurti P."/>
            <person name="Hambleton S."/>
        </authorList>
    </citation>
    <scope>NUCLEOTIDE SEQUENCE</scope>
    <source>
        <strain evidence="2">DAOMC 236416</strain>
    </source>
</reference>